<evidence type="ECO:0000313" key="2">
    <source>
        <dbReference type="Proteomes" id="UP001150217"/>
    </source>
</evidence>
<evidence type="ECO:0008006" key="3">
    <source>
        <dbReference type="Google" id="ProtNLM"/>
    </source>
</evidence>
<proteinExistence type="predicted"/>
<name>A0ABQ8VXY0_9AGAR</name>
<accession>A0ABQ8VXY0</accession>
<dbReference type="Proteomes" id="UP001150217">
    <property type="component" value="Unassembled WGS sequence"/>
</dbReference>
<evidence type="ECO:0000313" key="1">
    <source>
        <dbReference type="EMBL" id="KAJ4500084.1"/>
    </source>
</evidence>
<sequence length="274" mass="31251">MVLKRTPTTINTPIELFEIIARYAAQDKHTGTSLACVSKAVNLWIIPILYNCVDLCTALDIQLLQRTLEGPSGKQLALHLRTLYMGIFTAELGQIMSEICINIQSVIVPQMKARWLIDLNPPNGIPWLTILGPLRPLHLSTHGTPVLKSVTHLRFPSDTPNGDFGEVKKLSFTHFACVYKPIKRGITGHIYLWDVIQLLLKMETIEVLVFGIDLRKPTVHVSPTEIKKMEEYLRNLEQKDRRVVVYTSDSMELKEKMTNEEFWRYAEGVISTRI</sequence>
<gene>
    <name evidence="1" type="ORF">C8R41DRAFT_914543</name>
</gene>
<organism evidence="1 2">
    <name type="scientific">Lentinula lateritia</name>
    <dbReference type="NCBI Taxonomy" id="40482"/>
    <lineage>
        <taxon>Eukaryota</taxon>
        <taxon>Fungi</taxon>
        <taxon>Dikarya</taxon>
        <taxon>Basidiomycota</taxon>
        <taxon>Agaricomycotina</taxon>
        <taxon>Agaricomycetes</taxon>
        <taxon>Agaricomycetidae</taxon>
        <taxon>Agaricales</taxon>
        <taxon>Marasmiineae</taxon>
        <taxon>Omphalotaceae</taxon>
        <taxon>Lentinula</taxon>
    </lineage>
</organism>
<dbReference type="EMBL" id="JANVFT010000007">
    <property type="protein sequence ID" value="KAJ4500084.1"/>
    <property type="molecule type" value="Genomic_DNA"/>
</dbReference>
<reference evidence="1" key="1">
    <citation type="submission" date="2022-08" db="EMBL/GenBank/DDBJ databases">
        <title>A Global Phylogenomic Analysis of the Shiitake Genus Lentinula.</title>
        <authorList>
            <consortium name="DOE Joint Genome Institute"/>
            <person name="Sierra-Patev S."/>
            <person name="Min B."/>
            <person name="Naranjo-Ortiz M."/>
            <person name="Looney B."/>
            <person name="Konkel Z."/>
            <person name="Slot J.C."/>
            <person name="Sakamoto Y."/>
            <person name="Steenwyk J.L."/>
            <person name="Rokas A."/>
            <person name="Carro J."/>
            <person name="Camarero S."/>
            <person name="Ferreira P."/>
            <person name="Molpeceres G."/>
            <person name="Ruiz-Duenas F.J."/>
            <person name="Serrano A."/>
            <person name="Henrissat B."/>
            <person name="Drula E."/>
            <person name="Hughes K.W."/>
            <person name="Mata J.L."/>
            <person name="Ishikawa N.K."/>
            <person name="Vargas-Isla R."/>
            <person name="Ushijima S."/>
            <person name="Smith C.A."/>
            <person name="Ahrendt S."/>
            <person name="Andreopoulos W."/>
            <person name="He G."/>
            <person name="Labutti K."/>
            <person name="Lipzen A."/>
            <person name="Ng V."/>
            <person name="Riley R."/>
            <person name="Sandor L."/>
            <person name="Barry K."/>
            <person name="Martinez A.T."/>
            <person name="Xiao Y."/>
            <person name="Gibbons J.G."/>
            <person name="Terashima K."/>
            <person name="Grigoriev I.V."/>
            <person name="Hibbett D.S."/>
        </authorList>
    </citation>
    <scope>NUCLEOTIDE SEQUENCE</scope>
    <source>
        <strain evidence="1">RHP3577 ss4</strain>
    </source>
</reference>
<comment type="caution">
    <text evidence="1">The sequence shown here is derived from an EMBL/GenBank/DDBJ whole genome shotgun (WGS) entry which is preliminary data.</text>
</comment>
<protein>
    <recommendedName>
        <fullName evidence="3">F-box domain-containing protein</fullName>
    </recommendedName>
</protein>
<keyword evidence="2" id="KW-1185">Reference proteome</keyword>